<sequence>MASAMLLRFSCSSRAALSIAAFRSRSTASSFSLQFFCIDRSFHSQSSMRCSSRSEWCVRSCSKSHFHLASTWERSFSANSSASLIIFCSSARSSCSFSFSSRSVSASALASTS</sequence>
<proteinExistence type="predicted"/>
<evidence type="ECO:0000313" key="1">
    <source>
        <dbReference type="EMBL" id="CAG6520321.1"/>
    </source>
</evidence>
<dbReference type="EMBL" id="HBUE01286666">
    <property type="protein sequence ID" value="CAG6571888.1"/>
    <property type="molecule type" value="Transcribed_RNA"/>
</dbReference>
<accession>A0A8D8DZ90</accession>
<dbReference type="AlphaFoldDB" id="A0A8D8DZ90"/>
<name>A0A8D8DZ90_CULPI</name>
<dbReference type="EMBL" id="HBUE01077378">
    <property type="protein sequence ID" value="CAG6475843.1"/>
    <property type="molecule type" value="Transcribed_RNA"/>
</dbReference>
<dbReference type="EMBL" id="HBUE01181058">
    <property type="protein sequence ID" value="CAG6520321.1"/>
    <property type="molecule type" value="Transcribed_RNA"/>
</dbReference>
<protein>
    <submittedName>
        <fullName evidence="1">(northern house mosquito) hypothetical protein</fullName>
    </submittedName>
</protein>
<organism evidence="1">
    <name type="scientific">Culex pipiens</name>
    <name type="common">House mosquito</name>
    <dbReference type="NCBI Taxonomy" id="7175"/>
    <lineage>
        <taxon>Eukaryota</taxon>
        <taxon>Metazoa</taxon>
        <taxon>Ecdysozoa</taxon>
        <taxon>Arthropoda</taxon>
        <taxon>Hexapoda</taxon>
        <taxon>Insecta</taxon>
        <taxon>Pterygota</taxon>
        <taxon>Neoptera</taxon>
        <taxon>Endopterygota</taxon>
        <taxon>Diptera</taxon>
        <taxon>Nematocera</taxon>
        <taxon>Culicoidea</taxon>
        <taxon>Culicidae</taxon>
        <taxon>Culicinae</taxon>
        <taxon>Culicini</taxon>
        <taxon>Culex</taxon>
        <taxon>Culex</taxon>
    </lineage>
</organism>
<reference evidence="1" key="1">
    <citation type="submission" date="2021-05" db="EMBL/GenBank/DDBJ databases">
        <authorList>
            <person name="Alioto T."/>
            <person name="Alioto T."/>
            <person name="Gomez Garrido J."/>
        </authorList>
    </citation>
    <scope>NUCLEOTIDE SEQUENCE</scope>
</reference>